<dbReference type="PANTHER" id="PTHR10210">
    <property type="entry name" value="RIBOSE-PHOSPHATE DIPHOSPHOKINASE FAMILY MEMBER"/>
    <property type="match status" value="1"/>
</dbReference>
<dbReference type="InterPro" id="IPR000836">
    <property type="entry name" value="PRTase_dom"/>
</dbReference>
<keyword evidence="7" id="KW-0418">Kinase</keyword>
<dbReference type="AlphaFoldDB" id="A0AB34T7C0"/>
<evidence type="ECO:0000256" key="7">
    <source>
        <dbReference type="ARBA" id="ARBA00022777"/>
    </source>
</evidence>
<dbReference type="NCBIfam" id="NF002844">
    <property type="entry name" value="PRK03092.1"/>
    <property type="match status" value="1"/>
</dbReference>
<dbReference type="EMBL" id="AWFK01000026">
    <property type="protein sequence ID" value="KOA47044.1"/>
    <property type="molecule type" value="Genomic_DNA"/>
</dbReference>
<name>A0AB34T7C0_9BIFI</name>
<organism evidence="12 13">
    <name type="scientific">Bifidobacterium animalis subsp. animalis MCC 0483</name>
    <dbReference type="NCBI Taxonomy" id="1365955"/>
    <lineage>
        <taxon>Bacteria</taxon>
        <taxon>Bacillati</taxon>
        <taxon>Actinomycetota</taxon>
        <taxon>Actinomycetes</taxon>
        <taxon>Bifidobacteriales</taxon>
        <taxon>Bifidobacteriaceae</taxon>
        <taxon>Bifidobacterium</taxon>
    </lineage>
</organism>
<accession>A0AB34T7C0</accession>
<dbReference type="PANTHER" id="PTHR10210:SF41">
    <property type="entry name" value="RIBOSE-PHOSPHATE PYROPHOSPHOKINASE 1, CHLOROPLASTIC"/>
    <property type="match status" value="1"/>
</dbReference>
<feature type="domain" description="Ribose-phosphate pyrophosphokinase N-terminal" evidence="11">
    <location>
        <begin position="61"/>
        <end position="176"/>
    </location>
</feature>
<dbReference type="CDD" id="cd06223">
    <property type="entry name" value="PRTases_typeI"/>
    <property type="match status" value="1"/>
</dbReference>
<evidence type="ECO:0000256" key="8">
    <source>
        <dbReference type="ARBA" id="ARBA00022840"/>
    </source>
</evidence>
<evidence type="ECO:0000256" key="5">
    <source>
        <dbReference type="ARBA" id="ARBA00022727"/>
    </source>
</evidence>
<evidence type="ECO:0000256" key="3">
    <source>
        <dbReference type="ARBA" id="ARBA00022679"/>
    </source>
</evidence>
<evidence type="ECO:0000313" key="12">
    <source>
        <dbReference type="EMBL" id="KOA47044.1"/>
    </source>
</evidence>
<keyword evidence="5" id="KW-0545">Nucleotide biosynthesis</keyword>
<dbReference type="Pfam" id="PF13793">
    <property type="entry name" value="Pribosyltran_N"/>
    <property type="match status" value="1"/>
</dbReference>
<dbReference type="NCBIfam" id="NF002320">
    <property type="entry name" value="PRK01259.1"/>
    <property type="match status" value="1"/>
</dbReference>
<dbReference type="Proteomes" id="UP000037239">
    <property type="component" value="Unassembled WGS sequence"/>
</dbReference>
<keyword evidence="9" id="KW-0460">Magnesium</keyword>
<sequence>MRKPAATFADGNFSNIPTRSDTRTHTCTLLYWRVLRFCVRKQCERRMMSAVLEGTPDKRLALVTGRAYPEQATETAHYLGTEVLPTTAYDFANGEMYVRYTEPIRGADVFIMQAHTQPINKWIMEQLIMIDAAKRASARSITVVAPFFGYSRQDKKHLGREPITAKLMFTLMRAAGADRVMTVDLHAAQEQGFFNGPVDHLTAMPILLDYMRDRLPLDNTTIVSPDAGRIKVSEQWAAKLGGLPLAFIHKTRDTTRPNHAEAHGIIGEVKDRDCVVIDDMIDTAGTICEAVRTLHDHGAKSVTLVATHGLLSGPAVERLKDSGVKEIVLTDTVPIPEEKRLPNMTVLSAAPLLAAGIRSVFESRSVSNLLNGLPEDMHTRHIYA</sequence>
<dbReference type="GO" id="GO:0000287">
    <property type="term" value="F:magnesium ion binding"/>
    <property type="evidence" value="ECO:0007669"/>
    <property type="project" value="InterPro"/>
</dbReference>
<comment type="caution">
    <text evidence="12">The sequence shown here is derived from an EMBL/GenBank/DDBJ whole genome shotgun (WGS) entry which is preliminary data.</text>
</comment>
<evidence type="ECO:0000256" key="1">
    <source>
        <dbReference type="ARBA" id="ARBA00013247"/>
    </source>
</evidence>
<dbReference type="GO" id="GO:0016301">
    <property type="term" value="F:kinase activity"/>
    <property type="evidence" value="ECO:0007669"/>
    <property type="project" value="UniProtKB-KW"/>
</dbReference>
<evidence type="ECO:0000259" key="11">
    <source>
        <dbReference type="Pfam" id="PF13793"/>
    </source>
</evidence>
<evidence type="ECO:0000256" key="6">
    <source>
        <dbReference type="ARBA" id="ARBA00022741"/>
    </source>
</evidence>
<evidence type="ECO:0000313" key="13">
    <source>
        <dbReference type="Proteomes" id="UP000037239"/>
    </source>
</evidence>
<dbReference type="GO" id="GO:0006164">
    <property type="term" value="P:purine nucleotide biosynthetic process"/>
    <property type="evidence" value="ECO:0007669"/>
    <property type="project" value="TreeGrafter"/>
</dbReference>
<dbReference type="FunFam" id="3.40.50.2020:FF:000007">
    <property type="entry name" value="Ribose-phosphate pyrophosphokinase"/>
    <property type="match status" value="1"/>
</dbReference>
<dbReference type="InterPro" id="IPR029099">
    <property type="entry name" value="Pribosyltran_N"/>
</dbReference>
<evidence type="ECO:0000256" key="4">
    <source>
        <dbReference type="ARBA" id="ARBA00022723"/>
    </source>
</evidence>
<dbReference type="Pfam" id="PF14572">
    <property type="entry name" value="Pribosyl_synth"/>
    <property type="match status" value="1"/>
</dbReference>
<dbReference type="GO" id="GO:0004749">
    <property type="term" value="F:ribose phosphate diphosphokinase activity"/>
    <property type="evidence" value="ECO:0007669"/>
    <property type="project" value="UniProtKB-EC"/>
</dbReference>
<comment type="catalytic activity">
    <reaction evidence="10">
        <text>D-ribose 5-phosphate + ATP = 5-phospho-alpha-D-ribose 1-diphosphate + AMP + H(+)</text>
        <dbReference type="Rhea" id="RHEA:15609"/>
        <dbReference type="ChEBI" id="CHEBI:15378"/>
        <dbReference type="ChEBI" id="CHEBI:30616"/>
        <dbReference type="ChEBI" id="CHEBI:58017"/>
        <dbReference type="ChEBI" id="CHEBI:78346"/>
        <dbReference type="ChEBI" id="CHEBI:456215"/>
        <dbReference type="EC" id="2.7.6.1"/>
    </reaction>
</comment>
<dbReference type="GO" id="GO:0005737">
    <property type="term" value="C:cytoplasm"/>
    <property type="evidence" value="ECO:0007669"/>
    <property type="project" value="TreeGrafter"/>
</dbReference>
<dbReference type="FunFam" id="3.40.50.2020:FF:000002">
    <property type="entry name" value="Ribose-phosphate pyrophosphokinase"/>
    <property type="match status" value="1"/>
</dbReference>
<dbReference type="GO" id="GO:0006015">
    <property type="term" value="P:5-phosphoribose 1-diphosphate biosynthetic process"/>
    <property type="evidence" value="ECO:0007669"/>
    <property type="project" value="TreeGrafter"/>
</dbReference>
<dbReference type="GO" id="GO:0002189">
    <property type="term" value="C:ribose phosphate diphosphokinase complex"/>
    <property type="evidence" value="ECO:0007669"/>
    <property type="project" value="TreeGrafter"/>
</dbReference>
<keyword evidence="3 12" id="KW-0808">Transferase</keyword>
<evidence type="ECO:0000256" key="10">
    <source>
        <dbReference type="ARBA" id="ARBA00049535"/>
    </source>
</evidence>
<dbReference type="Gene3D" id="3.40.50.2020">
    <property type="match status" value="2"/>
</dbReference>
<dbReference type="GO" id="GO:0005524">
    <property type="term" value="F:ATP binding"/>
    <property type="evidence" value="ECO:0007669"/>
    <property type="project" value="UniProtKB-KW"/>
</dbReference>
<keyword evidence="2" id="KW-0963">Cytoplasm</keyword>
<dbReference type="SUPFAM" id="SSF53271">
    <property type="entry name" value="PRTase-like"/>
    <property type="match status" value="1"/>
</dbReference>
<dbReference type="NCBIfam" id="TIGR01251">
    <property type="entry name" value="ribP_PPkin"/>
    <property type="match status" value="1"/>
</dbReference>
<dbReference type="SMART" id="SM01400">
    <property type="entry name" value="Pribosyltran_N"/>
    <property type="match status" value="1"/>
</dbReference>
<dbReference type="InterPro" id="IPR029057">
    <property type="entry name" value="PRTase-like"/>
</dbReference>
<dbReference type="InterPro" id="IPR005946">
    <property type="entry name" value="Rib-P_diPkinase"/>
</dbReference>
<keyword evidence="4" id="KW-0479">Metal-binding</keyword>
<protein>
    <recommendedName>
        <fullName evidence="1">ribose-phosphate diphosphokinase</fullName>
        <ecNumber evidence="1">2.7.6.1</ecNumber>
    </recommendedName>
</protein>
<gene>
    <name evidence="12" type="ORF">BAAM0483_09465</name>
</gene>
<dbReference type="EC" id="2.7.6.1" evidence="1"/>
<keyword evidence="8" id="KW-0067">ATP-binding</keyword>
<evidence type="ECO:0000256" key="9">
    <source>
        <dbReference type="ARBA" id="ARBA00022842"/>
    </source>
</evidence>
<keyword evidence="6" id="KW-0547">Nucleotide-binding</keyword>
<reference evidence="12 13" key="1">
    <citation type="journal article" date="2015" name="Int J Genomics">
        <title>Comparative Genomics Revealed Genetic Diversity and Species/Strain-Level Differences in Carbohydrate Metabolism of Three Probiotic Bifidobacterial Species.</title>
        <authorList>
            <person name="Odamaki T."/>
            <person name="Horigome A."/>
            <person name="Sugahara H."/>
            <person name="Hashikura N."/>
            <person name="Minami J."/>
            <person name="Xiao J.Z."/>
            <person name="Abe F."/>
        </authorList>
    </citation>
    <scope>NUCLEOTIDE SEQUENCE [LARGE SCALE GENOMIC DNA]</scope>
    <source>
        <strain evidence="12 13">MCC 0483</strain>
    </source>
</reference>
<evidence type="ECO:0000256" key="2">
    <source>
        <dbReference type="ARBA" id="ARBA00022490"/>
    </source>
</evidence>
<proteinExistence type="predicted"/>